<dbReference type="Proteomes" id="UP000249794">
    <property type="component" value="Unassembled WGS sequence"/>
</dbReference>
<dbReference type="EMBL" id="QBMP01000014">
    <property type="protein sequence ID" value="PZO59963.1"/>
    <property type="molecule type" value="Genomic_DNA"/>
</dbReference>
<evidence type="ECO:0000313" key="2">
    <source>
        <dbReference type="Proteomes" id="UP000249794"/>
    </source>
</evidence>
<evidence type="ECO:0000313" key="1">
    <source>
        <dbReference type="EMBL" id="PZO59963.1"/>
    </source>
</evidence>
<dbReference type="AlphaFoldDB" id="A0A2W4XR70"/>
<comment type="caution">
    <text evidence="1">The sequence shown here is derived from an EMBL/GenBank/DDBJ whole genome shotgun (WGS) entry which is preliminary data.</text>
</comment>
<reference evidence="2" key="1">
    <citation type="submission" date="2018-04" db="EMBL/GenBank/DDBJ databases">
        <authorList>
            <person name="Cornet L."/>
        </authorList>
    </citation>
    <scope>NUCLEOTIDE SEQUENCE [LARGE SCALE GENOMIC DNA]</scope>
</reference>
<gene>
    <name evidence="1" type="ORF">DCF15_02665</name>
</gene>
<reference evidence="1 2" key="2">
    <citation type="submission" date="2018-06" db="EMBL/GenBank/DDBJ databases">
        <title>Metagenomic assembly of (sub)arctic Cyanobacteria and their associated microbiome from non-axenic cultures.</title>
        <authorList>
            <person name="Baurain D."/>
        </authorList>
    </citation>
    <scope>NUCLEOTIDE SEQUENCE [LARGE SCALE GENOMIC DNA]</scope>
    <source>
        <strain evidence="1">ULC027bin1</strain>
    </source>
</reference>
<protein>
    <submittedName>
        <fullName evidence="1">Uncharacterized protein</fullName>
    </submittedName>
</protein>
<proteinExistence type="predicted"/>
<accession>A0A2W4XR70</accession>
<name>A0A2W4XR70_9CYAN</name>
<sequence length="69" mass="8052">MYFYASPSDIDSWEDDILGDSVLYSGDSIRINIADDRQNCLYDFRAVFEDGSESTRYEVNICDLSRYIF</sequence>
<organism evidence="1 2">
    <name type="scientific">Phormidesmis priestleyi</name>
    <dbReference type="NCBI Taxonomy" id="268141"/>
    <lineage>
        <taxon>Bacteria</taxon>
        <taxon>Bacillati</taxon>
        <taxon>Cyanobacteriota</taxon>
        <taxon>Cyanophyceae</taxon>
        <taxon>Leptolyngbyales</taxon>
        <taxon>Leptolyngbyaceae</taxon>
        <taxon>Phormidesmis</taxon>
    </lineage>
</organism>